<name>A0AAV1L6K4_9NEOP</name>
<dbReference type="PANTHER" id="PTHR24409">
    <property type="entry name" value="ZINC FINGER PROTEIN 142"/>
    <property type="match status" value="1"/>
</dbReference>
<evidence type="ECO:0000256" key="2">
    <source>
        <dbReference type="ARBA" id="ARBA00022737"/>
    </source>
</evidence>
<dbReference type="SUPFAM" id="SSF57667">
    <property type="entry name" value="beta-beta-alpha zinc fingers"/>
    <property type="match status" value="1"/>
</dbReference>
<evidence type="ECO:0000259" key="6">
    <source>
        <dbReference type="PROSITE" id="PS50157"/>
    </source>
</evidence>
<evidence type="ECO:0000256" key="5">
    <source>
        <dbReference type="PROSITE-ProRule" id="PRU00042"/>
    </source>
</evidence>
<keyword evidence="4" id="KW-0862">Zinc</keyword>
<feature type="domain" description="C2H2-type" evidence="6">
    <location>
        <begin position="279"/>
        <end position="306"/>
    </location>
</feature>
<feature type="domain" description="C2H2-type" evidence="6">
    <location>
        <begin position="307"/>
        <end position="339"/>
    </location>
</feature>
<gene>
    <name evidence="7" type="ORF">PARMNEM_LOCUS11218</name>
</gene>
<dbReference type="FunFam" id="3.30.160.60:FF:000710">
    <property type="entry name" value="Zinc finger protein 768"/>
    <property type="match status" value="1"/>
</dbReference>
<evidence type="ECO:0000313" key="7">
    <source>
        <dbReference type="EMBL" id="CAK1590918.1"/>
    </source>
</evidence>
<keyword evidence="8" id="KW-1185">Reference proteome</keyword>
<dbReference type="GO" id="GO:0000981">
    <property type="term" value="F:DNA-binding transcription factor activity, RNA polymerase II-specific"/>
    <property type="evidence" value="ECO:0007669"/>
    <property type="project" value="TreeGrafter"/>
</dbReference>
<dbReference type="GO" id="GO:0008270">
    <property type="term" value="F:zinc ion binding"/>
    <property type="evidence" value="ECO:0007669"/>
    <property type="project" value="UniProtKB-KW"/>
</dbReference>
<reference evidence="7 8" key="1">
    <citation type="submission" date="2023-11" db="EMBL/GenBank/DDBJ databases">
        <authorList>
            <person name="Hedman E."/>
            <person name="Englund M."/>
            <person name="Stromberg M."/>
            <person name="Nyberg Akerstrom W."/>
            <person name="Nylinder S."/>
            <person name="Jareborg N."/>
            <person name="Kallberg Y."/>
            <person name="Kronander E."/>
        </authorList>
    </citation>
    <scope>NUCLEOTIDE SEQUENCE [LARGE SCALE GENOMIC DNA]</scope>
</reference>
<sequence length="451" mass="52818">MPRCFLRSVKPFQFCFTNEYGNNYVENELKPGRTPKFILKKQKTLLKNNETIYHDKVPISTRFYLQLLKKSQFLQTFVETEIYDYASESEKAINSPETKKNTFQHKKDFDKSTYNLRSSGAKSERKVFTERTLAQRKIKRIPTYTGTQFSDERNDVSTEPKITEVGKRKKFKKEPLAPIIEEIKNREFMKSANRGGSEIDKIAEKLKNLVKTNAEENLNKELLYCKESFDEKNLETACDLKENVEVEINDKDKVKVIEDGLPIQTKLVEWTERRERISHICSYCGKGFDRPWVLKGHLRLHTGERPFPCPYPSCGRTFSDRSNLRAHQRTRGHHSWQWRCSECGKAFSQRRYLERHREDACRKYKMHSRTASKCNNAHTVKTDLSDVGNIAIPVPLYGMICHNRSHQPRCSPDEFVKVIGNRGHYPVQCDEPIDLSIGKRKENTREQIILH</sequence>
<dbReference type="InterPro" id="IPR013087">
    <property type="entry name" value="Znf_C2H2_type"/>
</dbReference>
<accession>A0AAV1L6K4</accession>
<keyword evidence="3 5" id="KW-0863">Zinc-finger</keyword>
<dbReference type="PANTHER" id="PTHR24409:SF295">
    <property type="entry name" value="AZ2-RELATED"/>
    <property type="match status" value="1"/>
</dbReference>
<dbReference type="Gene3D" id="3.30.160.60">
    <property type="entry name" value="Classic Zinc Finger"/>
    <property type="match status" value="3"/>
</dbReference>
<evidence type="ECO:0000313" key="8">
    <source>
        <dbReference type="Proteomes" id="UP001314205"/>
    </source>
</evidence>
<dbReference type="GO" id="GO:0000977">
    <property type="term" value="F:RNA polymerase II transcription regulatory region sequence-specific DNA binding"/>
    <property type="evidence" value="ECO:0007669"/>
    <property type="project" value="TreeGrafter"/>
</dbReference>
<protein>
    <recommendedName>
        <fullName evidence="6">C2H2-type domain-containing protein</fullName>
    </recommendedName>
</protein>
<dbReference type="FunFam" id="3.30.160.60:FF:000446">
    <property type="entry name" value="Zinc finger protein"/>
    <property type="match status" value="1"/>
</dbReference>
<organism evidence="7 8">
    <name type="scientific">Parnassius mnemosyne</name>
    <name type="common">clouded apollo</name>
    <dbReference type="NCBI Taxonomy" id="213953"/>
    <lineage>
        <taxon>Eukaryota</taxon>
        <taxon>Metazoa</taxon>
        <taxon>Ecdysozoa</taxon>
        <taxon>Arthropoda</taxon>
        <taxon>Hexapoda</taxon>
        <taxon>Insecta</taxon>
        <taxon>Pterygota</taxon>
        <taxon>Neoptera</taxon>
        <taxon>Endopterygota</taxon>
        <taxon>Lepidoptera</taxon>
        <taxon>Glossata</taxon>
        <taxon>Ditrysia</taxon>
        <taxon>Papilionoidea</taxon>
        <taxon>Papilionidae</taxon>
        <taxon>Parnassiinae</taxon>
        <taxon>Parnassini</taxon>
        <taxon>Parnassius</taxon>
        <taxon>Driopa</taxon>
    </lineage>
</organism>
<keyword evidence="2" id="KW-0677">Repeat</keyword>
<proteinExistence type="predicted"/>
<dbReference type="EMBL" id="CAVLGL010000086">
    <property type="protein sequence ID" value="CAK1590918.1"/>
    <property type="molecule type" value="Genomic_DNA"/>
</dbReference>
<dbReference type="AlphaFoldDB" id="A0AAV1L6K4"/>
<dbReference type="InterPro" id="IPR036236">
    <property type="entry name" value="Znf_C2H2_sf"/>
</dbReference>
<evidence type="ECO:0000256" key="4">
    <source>
        <dbReference type="ARBA" id="ARBA00022833"/>
    </source>
</evidence>
<evidence type="ECO:0000256" key="3">
    <source>
        <dbReference type="ARBA" id="ARBA00022771"/>
    </source>
</evidence>
<dbReference type="Proteomes" id="UP001314205">
    <property type="component" value="Unassembled WGS sequence"/>
</dbReference>
<dbReference type="Pfam" id="PF00096">
    <property type="entry name" value="zf-C2H2"/>
    <property type="match status" value="3"/>
</dbReference>
<comment type="caution">
    <text evidence="7">The sequence shown here is derived from an EMBL/GenBank/DDBJ whole genome shotgun (WGS) entry which is preliminary data.</text>
</comment>
<keyword evidence="1" id="KW-0479">Metal-binding</keyword>
<dbReference type="PROSITE" id="PS00028">
    <property type="entry name" value="ZINC_FINGER_C2H2_1"/>
    <property type="match status" value="2"/>
</dbReference>
<dbReference type="PROSITE" id="PS50157">
    <property type="entry name" value="ZINC_FINGER_C2H2_2"/>
    <property type="match status" value="3"/>
</dbReference>
<evidence type="ECO:0000256" key="1">
    <source>
        <dbReference type="ARBA" id="ARBA00022723"/>
    </source>
</evidence>
<feature type="domain" description="C2H2-type" evidence="6">
    <location>
        <begin position="338"/>
        <end position="372"/>
    </location>
</feature>
<dbReference type="SMART" id="SM00355">
    <property type="entry name" value="ZnF_C2H2"/>
    <property type="match status" value="3"/>
</dbReference>
<dbReference type="GO" id="GO:0005634">
    <property type="term" value="C:nucleus"/>
    <property type="evidence" value="ECO:0007669"/>
    <property type="project" value="TreeGrafter"/>
</dbReference>